<comment type="similarity">
    <text evidence="1">Belongs to the PspA/Vipp/IM30 family.</text>
</comment>
<dbReference type="OrthoDB" id="3542619at2"/>
<dbReference type="Proteomes" id="UP000002247">
    <property type="component" value="Chromosome"/>
</dbReference>
<dbReference type="eggNOG" id="COG1842">
    <property type="taxonomic scope" value="Bacteria"/>
</dbReference>
<name>D6ZEN3_SEGRD</name>
<feature type="compositionally biased region" description="Low complexity" evidence="3">
    <location>
        <begin position="242"/>
        <end position="266"/>
    </location>
</feature>
<dbReference type="HOGENOM" id="CLU_048860_0_0_11"/>
<evidence type="ECO:0000256" key="3">
    <source>
        <dbReference type="SAM" id="MobiDB-lite"/>
    </source>
</evidence>
<protein>
    <submittedName>
        <fullName evidence="4">Phage shock protein A, PspA</fullName>
    </submittedName>
</protein>
<accession>D6ZEN3</accession>
<feature type="coiled-coil region" evidence="2">
    <location>
        <begin position="27"/>
        <end position="164"/>
    </location>
</feature>
<dbReference type="EMBL" id="CP001958">
    <property type="protein sequence ID" value="ADG97407.1"/>
    <property type="molecule type" value="Genomic_DNA"/>
</dbReference>
<evidence type="ECO:0000256" key="2">
    <source>
        <dbReference type="SAM" id="Coils"/>
    </source>
</evidence>
<sequence>MANPFAKAWNYFIALFNAKIDEKADPKVQLQQAVEHEQRNHQALAQQAAAVIGNQRQLEMQLNRQLADVEKYQAQARQALVMADQATAKGDAAAAQQYTSAAEAIATQLVTAEQNVENTKAMHDQALQAAEKAKQAVEQSAQRLQGFLAERSKLLSQLEQAKMQERVAASLNQMNELAAPGNTPNLNEVRDKIEQRYANALGATELHENSVQGKMAEVQQATIQMAGQSRLDQLRASIRGDALPAGSSQAAPAAQPAPAAEPGQTA</sequence>
<dbReference type="InterPro" id="IPR007157">
    <property type="entry name" value="PspA_VIPP1"/>
</dbReference>
<dbReference type="STRING" id="640132.Srot_0933"/>
<dbReference type="AlphaFoldDB" id="D6ZEN3"/>
<proteinExistence type="inferred from homology"/>
<keyword evidence="2" id="KW-0175">Coiled coil</keyword>
<dbReference type="RefSeq" id="WP_013137863.1">
    <property type="nucleotide sequence ID" value="NC_014168.1"/>
</dbReference>
<keyword evidence="5" id="KW-1185">Reference proteome</keyword>
<feature type="region of interest" description="Disordered" evidence="3">
    <location>
        <begin position="237"/>
        <end position="266"/>
    </location>
</feature>
<evidence type="ECO:0000313" key="5">
    <source>
        <dbReference type="Proteomes" id="UP000002247"/>
    </source>
</evidence>
<dbReference type="Pfam" id="PF04012">
    <property type="entry name" value="PspA_IM30"/>
    <property type="match status" value="1"/>
</dbReference>
<organism evidence="4 5">
    <name type="scientific">Segniliparus rotundus (strain ATCC BAA-972 / CDC 1076 / CIP 108378 / DSM 44985 / JCM 13578)</name>
    <dbReference type="NCBI Taxonomy" id="640132"/>
    <lineage>
        <taxon>Bacteria</taxon>
        <taxon>Bacillati</taxon>
        <taxon>Actinomycetota</taxon>
        <taxon>Actinomycetes</taxon>
        <taxon>Mycobacteriales</taxon>
        <taxon>Segniliparaceae</taxon>
        <taxon>Segniliparus</taxon>
    </lineage>
</organism>
<evidence type="ECO:0000256" key="1">
    <source>
        <dbReference type="ARBA" id="ARBA00043985"/>
    </source>
</evidence>
<dbReference type="KEGG" id="srt:Srot_0933"/>
<reference evidence="4 5" key="1">
    <citation type="journal article" date="2010" name="Stand. Genomic Sci.">
        <title>Complete genome sequence of Segniliparus rotundus type strain (CDC 1076).</title>
        <authorList>
            <person name="Sikorski J."/>
            <person name="Lapidus A."/>
            <person name="Copeland A."/>
            <person name="Misra M."/>
            <person name="Glavina Del Rio T."/>
            <person name="Nolan M."/>
            <person name="Lucas S."/>
            <person name="Chen F."/>
            <person name="Tice H."/>
            <person name="Cheng J.F."/>
            <person name="Jando M."/>
            <person name="Schneider S."/>
            <person name="Bruce D."/>
            <person name="Goodwin L."/>
            <person name="Pitluck S."/>
            <person name="Liolios K."/>
            <person name="Mikhailova N."/>
            <person name="Pati A."/>
            <person name="Ivanova N."/>
            <person name="Mavromatis K."/>
            <person name="Chen A."/>
            <person name="Palaniappan K."/>
            <person name="Chertkov O."/>
            <person name="Land M."/>
            <person name="Hauser L."/>
            <person name="Chang Y.J."/>
            <person name="Jeffries C.D."/>
            <person name="Brettin T."/>
            <person name="Detter J.C."/>
            <person name="Han C."/>
            <person name="Rohde M."/>
            <person name="Goker M."/>
            <person name="Bristow J."/>
            <person name="Eisen J.A."/>
            <person name="Markowitz V."/>
            <person name="Hugenholtz P."/>
            <person name="Kyrpides N.C."/>
            <person name="Klenk H.P."/>
        </authorList>
    </citation>
    <scope>NUCLEOTIDE SEQUENCE [LARGE SCALE GENOMIC DNA]</scope>
    <source>
        <strain evidence="5">ATCC BAA-972 / CDC 1076 / CIP 108378 / DSM 44985 / JCM 13578</strain>
    </source>
</reference>
<gene>
    <name evidence="4" type="ordered locus">Srot_0933</name>
</gene>
<evidence type="ECO:0000313" key="4">
    <source>
        <dbReference type="EMBL" id="ADG97407.1"/>
    </source>
</evidence>